<name>M0DDZ5_9EURY</name>
<keyword evidence="1" id="KW-0812">Transmembrane</keyword>
<feature type="transmembrane region" description="Helical" evidence="1">
    <location>
        <begin position="89"/>
        <end position="117"/>
    </location>
</feature>
<dbReference type="PATRIC" id="fig|1227485.3.peg.2726"/>
<proteinExistence type="predicted"/>
<organism evidence="2 3">
    <name type="scientific">Halorubrum tebenquichense DSM 14210</name>
    <dbReference type="NCBI Taxonomy" id="1227485"/>
    <lineage>
        <taxon>Archaea</taxon>
        <taxon>Methanobacteriati</taxon>
        <taxon>Methanobacteriota</taxon>
        <taxon>Stenosarchaea group</taxon>
        <taxon>Halobacteria</taxon>
        <taxon>Halobacteriales</taxon>
        <taxon>Haloferacaceae</taxon>
        <taxon>Halorubrum</taxon>
    </lineage>
</organism>
<feature type="transmembrane region" description="Helical" evidence="1">
    <location>
        <begin position="55"/>
        <end position="82"/>
    </location>
</feature>
<dbReference type="EMBL" id="AOJD01000075">
    <property type="protein sequence ID" value="ELZ33695.1"/>
    <property type="molecule type" value="Genomic_DNA"/>
</dbReference>
<sequence length="158" mass="14961">MGDRRVNANEIGLVAAVFALVGAGVGIVGAAATGWAEAALATAATGETARFGPVFVAQSYLAATATVLVAAVPLAGVIGVLVGSRARGVVSAASTCGLGTGLGALAYGLVAVTVIVVSQGDAATQAHGIADALLPTLATAFVSGAVGASTGVLGTVMR</sequence>
<accession>M0DDZ5</accession>
<feature type="transmembrane region" description="Helical" evidence="1">
    <location>
        <begin position="12"/>
        <end position="35"/>
    </location>
</feature>
<keyword evidence="1" id="KW-0472">Membrane</keyword>
<protein>
    <submittedName>
        <fullName evidence="2">Uncharacterized protein</fullName>
    </submittedName>
</protein>
<feature type="transmembrane region" description="Helical" evidence="1">
    <location>
        <begin position="137"/>
        <end position="157"/>
    </location>
</feature>
<comment type="caution">
    <text evidence="2">The sequence shown here is derived from an EMBL/GenBank/DDBJ whole genome shotgun (WGS) entry which is preliminary data.</text>
</comment>
<keyword evidence="3" id="KW-1185">Reference proteome</keyword>
<gene>
    <name evidence="2" type="ORF">C472_13862</name>
</gene>
<dbReference type="Proteomes" id="UP000011523">
    <property type="component" value="Unassembled WGS sequence"/>
</dbReference>
<dbReference type="AlphaFoldDB" id="M0DDZ5"/>
<keyword evidence="1" id="KW-1133">Transmembrane helix</keyword>
<evidence type="ECO:0000313" key="3">
    <source>
        <dbReference type="Proteomes" id="UP000011523"/>
    </source>
</evidence>
<reference evidence="2 3" key="1">
    <citation type="journal article" date="2014" name="PLoS Genet.">
        <title>Phylogenetically driven sequencing of extremely halophilic archaea reveals strategies for static and dynamic osmo-response.</title>
        <authorList>
            <person name="Becker E.A."/>
            <person name="Seitzer P.M."/>
            <person name="Tritt A."/>
            <person name="Larsen D."/>
            <person name="Krusor M."/>
            <person name="Yao A.I."/>
            <person name="Wu D."/>
            <person name="Madern D."/>
            <person name="Eisen J.A."/>
            <person name="Darling A.E."/>
            <person name="Facciotti M.T."/>
        </authorList>
    </citation>
    <scope>NUCLEOTIDE SEQUENCE [LARGE SCALE GENOMIC DNA]</scope>
    <source>
        <strain evidence="2 3">DSM 14210</strain>
    </source>
</reference>
<evidence type="ECO:0000256" key="1">
    <source>
        <dbReference type="SAM" id="Phobius"/>
    </source>
</evidence>
<evidence type="ECO:0000313" key="2">
    <source>
        <dbReference type="EMBL" id="ELZ33695.1"/>
    </source>
</evidence>